<protein>
    <recommendedName>
        <fullName evidence="13">Glutathione hydrolase</fullName>
        <ecNumber evidence="13">2.3.2.2</ecNumber>
        <ecNumber evidence="13">3.4.19.13</ecNumber>
    </recommendedName>
    <alternativeName>
        <fullName evidence="13">Gamma-glutamyltransferase</fullName>
    </alternativeName>
    <alternativeName>
        <fullName evidence="13">Gamma-glutamyltranspeptidase</fullName>
    </alternativeName>
</protein>
<dbReference type="PRINTS" id="PR01210">
    <property type="entry name" value="GGTRANSPTASE"/>
</dbReference>
<dbReference type="InParanoid" id="G4T8C6"/>
<evidence type="ECO:0000256" key="15">
    <source>
        <dbReference type="SAM" id="Phobius"/>
    </source>
</evidence>
<comment type="pathway">
    <text evidence="3 13">Sulfur metabolism; glutathione metabolism.</text>
</comment>
<keyword evidence="6 13" id="KW-0808">Transferase</keyword>
<evidence type="ECO:0000256" key="6">
    <source>
        <dbReference type="ARBA" id="ARBA00022679"/>
    </source>
</evidence>
<feature type="binding site" evidence="12">
    <location>
        <position position="540"/>
    </location>
    <ligand>
        <name>L-glutamate</name>
        <dbReference type="ChEBI" id="CHEBI:29985"/>
    </ligand>
</feature>
<evidence type="ECO:0000256" key="3">
    <source>
        <dbReference type="ARBA" id="ARBA00005115"/>
    </source>
</evidence>
<evidence type="ECO:0000256" key="9">
    <source>
        <dbReference type="ARBA" id="ARBA00023315"/>
    </source>
</evidence>
<dbReference type="InterPro" id="IPR000101">
    <property type="entry name" value="GGT_peptidase"/>
</dbReference>
<feature type="binding site" evidence="12">
    <location>
        <position position="224"/>
    </location>
    <ligand>
        <name>L-glutamate</name>
        <dbReference type="ChEBI" id="CHEBI:29985"/>
    </ligand>
</feature>
<feature type="active site" description="Nucleophile" evidence="11">
    <location>
        <position position="498"/>
    </location>
</feature>
<sequence length="687" mass="74852">MADDGFQASFREQSALNDPSSSTNQHRQPPRIASKPSLPPSRLSRSVSFVGGINHPDADDDYDPEREPLLSPDGQRRTKRRLTALLNSRRREERLRLRSEDREPRSWVAVVGILCSVFVVLFVIVAAGLVVAQNPIPGSGPHHLPNGRNPSYLITAAHGAVASESETCSKVGVDILRDGGNAVDAAISATLCIGVINMFSSGIGGGGFMTIKPPGEEAWTIDFRETAPAASNATMFLKNPLSSTIGGLSVAVPGEIRGMAAAHDRWGHLPWVRLFREPIRLAQGFVVSEILEHRLKTAGQFILDDPDWSPIFAPFGDFVRKGERIQRAKYAKTLRTIAEEGPDAFYTGPIADSLIKKIRATGGIMTSKDLASYKPIVQPALEGTYRGPRGSPPRRIYTTHAPTSGPVVLHILNLLEGFNFIEEGPTPLNVHRLVEALKFGFSARTRLGDPAFFNDSTIISQIPTKEYAQHIFPNITDDTTHEAAYYNPVYDVPEDHGTTHTSALDRNGMAVALTSTVNLVFGSHVMDPETGIILNDEMDDFSKPGIPNAFGLWPSPYNYPAPGKRPLSSTAPTIVTEDDETFFLALGGSGGSFIFPSVVQTLLNVDWGMDIRQAIEAPRIYDQIFPYTTVVETTYNERAVEGLRDRGHNITLWNVLDSFAAVQGVMQENGKITAASDSRKLGVAAGY</sequence>
<organism evidence="16 17">
    <name type="scientific">Serendipita indica (strain DSM 11827)</name>
    <name type="common">Root endophyte fungus</name>
    <name type="synonym">Piriformospora indica</name>
    <dbReference type="NCBI Taxonomy" id="1109443"/>
    <lineage>
        <taxon>Eukaryota</taxon>
        <taxon>Fungi</taxon>
        <taxon>Dikarya</taxon>
        <taxon>Basidiomycota</taxon>
        <taxon>Agaricomycotina</taxon>
        <taxon>Agaricomycetes</taxon>
        <taxon>Sebacinales</taxon>
        <taxon>Serendipitaceae</taxon>
        <taxon>Serendipita</taxon>
    </lineage>
</organism>
<feature type="region of interest" description="Disordered" evidence="14">
    <location>
        <begin position="1"/>
        <end position="80"/>
    </location>
</feature>
<evidence type="ECO:0000256" key="2">
    <source>
        <dbReference type="ARBA" id="ARBA00001089"/>
    </source>
</evidence>
<dbReference type="InterPro" id="IPR043138">
    <property type="entry name" value="GGT_lsub"/>
</dbReference>
<dbReference type="GO" id="GO:0036374">
    <property type="term" value="F:glutathione hydrolase activity"/>
    <property type="evidence" value="ECO:0007669"/>
    <property type="project" value="UniProtKB-UniRule"/>
</dbReference>
<feature type="binding site" evidence="12">
    <location>
        <position position="591"/>
    </location>
    <ligand>
        <name>L-glutamate</name>
        <dbReference type="ChEBI" id="CHEBI:29985"/>
    </ligand>
</feature>
<dbReference type="FunFam" id="3.60.20.40:FF:000001">
    <property type="entry name" value="Gamma-glutamyltranspeptidase 1"/>
    <property type="match status" value="1"/>
</dbReference>
<dbReference type="InterPro" id="IPR043137">
    <property type="entry name" value="GGT_ssub_C"/>
</dbReference>
<dbReference type="PANTHER" id="PTHR11686:SF9">
    <property type="entry name" value="RE13973P"/>
    <property type="match status" value="1"/>
</dbReference>
<dbReference type="HOGENOM" id="CLU_014813_4_0_1"/>
<dbReference type="InterPro" id="IPR029055">
    <property type="entry name" value="Ntn_hydrolases_N"/>
</dbReference>
<dbReference type="PANTHER" id="PTHR11686">
    <property type="entry name" value="GAMMA GLUTAMYL TRANSPEPTIDASE"/>
    <property type="match status" value="1"/>
</dbReference>
<dbReference type="GO" id="GO:0103068">
    <property type="term" value="F:leukotriene C4 gamma-glutamyl transferase activity"/>
    <property type="evidence" value="ECO:0007669"/>
    <property type="project" value="UniProtKB-EC"/>
</dbReference>
<accession>G4T8C6</accession>
<dbReference type="EMBL" id="CAFZ01000016">
    <property type="protein sequence ID" value="CCA67579.1"/>
    <property type="molecule type" value="Genomic_DNA"/>
</dbReference>
<keyword evidence="7 13" id="KW-0378">Hydrolase</keyword>
<evidence type="ECO:0000313" key="16">
    <source>
        <dbReference type="EMBL" id="CCA67579.1"/>
    </source>
</evidence>
<feature type="binding site" evidence="12">
    <location>
        <begin position="568"/>
        <end position="569"/>
    </location>
    <ligand>
        <name>L-glutamate</name>
        <dbReference type="ChEBI" id="CHEBI:29985"/>
    </ligand>
</feature>
<evidence type="ECO:0000256" key="1">
    <source>
        <dbReference type="ARBA" id="ARBA00001049"/>
    </source>
</evidence>
<comment type="function">
    <text evidence="13">Cleaves the gamma-glutamyl peptide bond of glutathione and glutathione conjugates.</text>
</comment>
<dbReference type="MEROPS" id="T03.011"/>
<keyword evidence="15" id="KW-0472">Membrane</keyword>
<dbReference type="Gene3D" id="1.10.246.130">
    <property type="match status" value="1"/>
</dbReference>
<dbReference type="FunFam" id="1.10.246.130:FF:000005">
    <property type="entry name" value="Gamma-glutamyltranspeptidase 1, putative"/>
    <property type="match status" value="1"/>
</dbReference>
<keyword evidence="15" id="KW-0812">Transmembrane</keyword>
<comment type="similarity">
    <text evidence="4">Belongs to the gamma-glutamyltransferase family.</text>
</comment>
<dbReference type="NCBIfam" id="TIGR00066">
    <property type="entry name" value="g_glut_trans"/>
    <property type="match status" value="1"/>
</dbReference>
<dbReference type="AlphaFoldDB" id="G4T8C6"/>
<dbReference type="OrthoDB" id="1081007at2759"/>
<keyword evidence="17" id="KW-1185">Reference proteome</keyword>
<dbReference type="GO" id="GO:0006751">
    <property type="term" value="P:glutathione catabolic process"/>
    <property type="evidence" value="ECO:0007669"/>
    <property type="project" value="UniProtKB-UniRule"/>
</dbReference>
<evidence type="ECO:0000256" key="13">
    <source>
        <dbReference type="RuleBase" id="RU368068"/>
    </source>
</evidence>
<comment type="catalytic activity">
    <reaction evidence="1 13">
        <text>an S-substituted glutathione + H2O = an S-substituted L-cysteinylglycine + L-glutamate</text>
        <dbReference type="Rhea" id="RHEA:59468"/>
        <dbReference type="ChEBI" id="CHEBI:15377"/>
        <dbReference type="ChEBI" id="CHEBI:29985"/>
        <dbReference type="ChEBI" id="CHEBI:90779"/>
        <dbReference type="ChEBI" id="CHEBI:143103"/>
        <dbReference type="EC" id="3.4.19.13"/>
    </reaction>
</comment>
<comment type="caution">
    <text evidence="16">The sequence shown here is derived from an EMBL/GenBank/DDBJ whole genome shotgun (WGS) entry which is preliminary data.</text>
</comment>
<feature type="compositionally biased region" description="Polar residues" evidence="14">
    <location>
        <begin position="10"/>
        <end position="27"/>
    </location>
</feature>
<comment type="catalytic activity">
    <reaction evidence="2 13">
        <text>glutathione + H2O = L-cysteinylglycine + L-glutamate</text>
        <dbReference type="Rhea" id="RHEA:28807"/>
        <dbReference type="ChEBI" id="CHEBI:15377"/>
        <dbReference type="ChEBI" id="CHEBI:29985"/>
        <dbReference type="ChEBI" id="CHEBI:57925"/>
        <dbReference type="ChEBI" id="CHEBI:61694"/>
        <dbReference type="EC" id="3.4.19.13"/>
    </reaction>
</comment>
<dbReference type="EC" id="2.3.2.2" evidence="13"/>
<evidence type="ECO:0000313" key="17">
    <source>
        <dbReference type="Proteomes" id="UP000007148"/>
    </source>
</evidence>
<keyword evidence="15" id="KW-1133">Transmembrane helix</keyword>
<keyword evidence="9 13" id="KW-0012">Acyltransferase</keyword>
<evidence type="ECO:0000256" key="5">
    <source>
        <dbReference type="ARBA" id="ARBA00022670"/>
    </source>
</evidence>
<reference evidence="16 17" key="1">
    <citation type="journal article" date="2011" name="PLoS Pathog.">
        <title>Endophytic Life Strategies Decoded by Genome and Transcriptome Analyses of the Mutualistic Root Symbiont Piriformospora indica.</title>
        <authorList>
            <person name="Zuccaro A."/>
            <person name="Lahrmann U."/>
            <person name="Guldener U."/>
            <person name="Langen G."/>
            <person name="Pfiffi S."/>
            <person name="Biedenkopf D."/>
            <person name="Wong P."/>
            <person name="Samans B."/>
            <person name="Grimm C."/>
            <person name="Basiewicz M."/>
            <person name="Murat C."/>
            <person name="Martin F."/>
            <person name="Kogel K.H."/>
        </authorList>
    </citation>
    <scope>NUCLEOTIDE SEQUENCE [LARGE SCALE GENOMIC DNA]</scope>
    <source>
        <strain evidence="16 17">DSM 11827</strain>
    </source>
</reference>
<dbReference type="FunCoup" id="G4T8C6">
    <property type="interactions" value="97"/>
</dbReference>
<dbReference type="GO" id="GO:0000324">
    <property type="term" value="C:fungal-type vacuole"/>
    <property type="evidence" value="ECO:0007669"/>
    <property type="project" value="TreeGrafter"/>
</dbReference>
<dbReference type="EC" id="3.4.19.13" evidence="13"/>
<dbReference type="OMA" id="ICGMGPP"/>
<evidence type="ECO:0000256" key="7">
    <source>
        <dbReference type="ARBA" id="ARBA00022801"/>
    </source>
</evidence>
<feature type="binding site" evidence="12">
    <location>
        <begin position="516"/>
        <end position="518"/>
    </location>
    <ligand>
        <name>L-glutamate</name>
        <dbReference type="ChEBI" id="CHEBI:29985"/>
    </ligand>
</feature>
<proteinExistence type="inferred from homology"/>
<evidence type="ECO:0000256" key="14">
    <source>
        <dbReference type="SAM" id="MobiDB-lite"/>
    </source>
</evidence>
<evidence type="ECO:0000256" key="12">
    <source>
        <dbReference type="PIRSR" id="PIRSR600101-2"/>
    </source>
</evidence>
<feature type="compositionally biased region" description="Low complexity" evidence="14">
    <location>
        <begin position="34"/>
        <end position="48"/>
    </location>
</feature>
<dbReference type="eggNOG" id="KOG2410">
    <property type="taxonomic scope" value="Eukaryota"/>
</dbReference>
<keyword evidence="5" id="KW-0645">Protease</keyword>
<gene>
    <name evidence="16" type="ORF">PIIN_01407</name>
</gene>
<evidence type="ECO:0000256" key="8">
    <source>
        <dbReference type="ARBA" id="ARBA00023180"/>
    </source>
</evidence>
<evidence type="ECO:0000256" key="11">
    <source>
        <dbReference type="PIRSR" id="PIRSR600101-1"/>
    </source>
</evidence>
<keyword evidence="8" id="KW-0325">Glycoprotein</keyword>
<dbReference type="GO" id="GO:0006508">
    <property type="term" value="P:proteolysis"/>
    <property type="evidence" value="ECO:0007669"/>
    <property type="project" value="UniProtKB-KW"/>
</dbReference>
<evidence type="ECO:0000256" key="10">
    <source>
        <dbReference type="ARBA" id="ARBA00047417"/>
    </source>
</evidence>
<feature type="transmembrane region" description="Helical" evidence="15">
    <location>
        <begin position="106"/>
        <end position="132"/>
    </location>
</feature>
<comment type="catalytic activity">
    <reaction evidence="10 13">
        <text>an N-terminal (5-L-glutamyl)-[peptide] + an alpha-amino acid = 5-L-glutamyl amino acid + an N-terminal L-alpha-aminoacyl-[peptide]</text>
        <dbReference type="Rhea" id="RHEA:23904"/>
        <dbReference type="Rhea" id="RHEA-COMP:9780"/>
        <dbReference type="Rhea" id="RHEA-COMP:9795"/>
        <dbReference type="ChEBI" id="CHEBI:77644"/>
        <dbReference type="ChEBI" id="CHEBI:78597"/>
        <dbReference type="ChEBI" id="CHEBI:78599"/>
        <dbReference type="ChEBI" id="CHEBI:78608"/>
        <dbReference type="EC" id="2.3.2.2"/>
    </reaction>
</comment>
<dbReference type="SUPFAM" id="SSF56235">
    <property type="entry name" value="N-terminal nucleophile aminohydrolases (Ntn hydrolases)"/>
    <property type="match status" value="1"/>
</dbReference>
<dbReference type="Proteomes" id="UP000007148">
    <property type="component" value="Unassembled WGS sequence"/>
</dbReference>
<dbReference type="STRING" id="1109443.G4T8C6"/>
<evidence type="ECO:0000256" key="4">
    <source>
        <dbReference type="ARBA" id="ARBA00009381"/>
    </source>
</evidence>
<dbReference type="Pfam" id="PF01019">
    <property type="entry name" value="G_glu_transpept"/>
    <property type="match status" value="1"/>
</dbReference>
<name>G4T8C6_SERID</name>
<dbReference type="GO" id="GO:0005886">
    <property type="term" value="C:plasma membrane"/>
    <property type="evidence" value="ECO:0007669"/>
    <property type="project" value="TreeGrafter"/>
</dbReference>
<dbReference type="UniPathway" id="UPA00204"/>
<dbReference type="Gene3D" id="3.60.20.40">
    <property type="match status" value="1"/>
</dbReference>